<dbReference type="InterPro" id="IPR011009">
    <property type="entry name" value="Kinase-like_dom_sf"/>
</dbReference>
<dbReference type="PROSITE" id="PS50011">
    <property type="entry name" value="PROTEIN_KINASE_DOM"/>
    <property type="match status" value="1"/>
</dbReference>
<dbReference type="SUPFAM" id="SSF56112">
    <property type="entry name" value="Protein kinase-like (PK-like)"/>
    <property type="match status" value="1"/>
</dbReference>
<dbReference type="GO" id="GO:0005524">
    <property type="term" value="F:ATP binding"/>
    <property type="evidence" value="ECO:0007669"/>
    <property type="project" value="InterPro"/>
</dbReference>
<sequence length="214" mass="23669">MSGSALTLAYQPSLGCIRTLILERLRCTLRHRHLELRSRQTCPAGRDALKWALQTPEALQYIHSRGVRQVDICTYNVLLDRGDNAKLVDFAGSPLDGSEPTVAPSAHSTHPRLSTFKPSVHSELFALGSLLYEIETTYQPFYERADHEVEALFEANQFPSTGGLLLGVVISKCWTIAYQNAGDVLTDLRSIEASMESNLVLVPQDERQTAPATS</sequence>
<dbReference type="Gene3D" id="1.10.510.10">
    <property type="entry name" value="Transferase(Phosphotransferase) domain 1"/>
    <property type="match status" value="1"/>
</dbReference>
<comment type="caution">
    <text evidence="2">The sequence shown here is derived from an EMBL/GenBank/DDBJ whole genome shotgun (WGS) entry which is preliminary data.</text>
</comment>
<evidence type="ECO:0000313" key="3">
    <source>
        <dbReference type="Proteomes" id="UP001305647"/>
    </source>
</evidence>
<dbReference type="Proteomes" id="UP001305647">
    <property type="component" value="Unassembled WGS sequence"/>
</dbReference>
<protein>
    <recommendedName>
        <fullName evidence="1">Protein kinase domain-containing protein</fullName>
    </recommendedName>
</protein>
<dbReference type="EMBL" id="MU863774">
    <property type="protein sequence ID" value="KAK4095842.1"/>
    <property type="molecule type" value="Genomic_DNA"/>
</dbReference>
<dbReference type="InterPro" id="IPR000719">
    <property type="entry name" value="Prot_kinase_dom"/>
</dbReference>
<dbReference type="Pfam" id="PF00069">
    <property type="entry name" value="Pkinase"/>
    <property type="match status" value="1"/>
</dbReference>
<dbReference type="GO" id="GO:0004672">
    <property type="term" value="F:protein kinase activity"/>
    <property type="evidence" value="ECO:0007669"/>
    <property type="project" value="InterPro"/>
</dbReference>
<gene>
    <name evidence="2" type="ORF">N658DRAFT_88966</name>
</gene>
<keyword evidence="3" id="KW-1185">Reference proteome</keyword>
<evidence type="ECO:0000313" key="2">
    <source>
        <dbReference type="EMBL" id="KAK4095842.1"/>
    </source>
</evidence>
<reference evidence="2" key="1">
    <citation type="journal article" date="2023" name="Mol. Phylogenet. Evol.">
        <title>Genome-scale phylogeny and comparative genomics of the fungal order Sordariales.</title>
        <authorList>
            <person name="Hensen N."/>
            <person name="Bonometti L."/>
            <person name="Westerberg I."/>
            <person name="Brannstrom I.O."/>
            <person name="Guillou S."/>
            <person name="Cros-Aarteil S."/>
            <person name="Calhoun S."/>
            <person name="Haridas S."/>
            <person name="Kuo A."/>
            <person name="Mondo S."/>
            <person name="Pangilinan J."/>
            <person name="Riley R."/>
            <person name="LaButti K."/>
            <person name="Andreopoulos B."/>
            <person name="Lipzen A."/>
            <person name="Chen C."/>
            <person name="Yan M."/>
            <person name="Daum C."/>
            <person name="Ng V."/>
            <person name="Clum A."/>
            <person name="Steindorff A."/>
            <person name="Ohm R.A."/>
            <person name="Martin F."/>
            <person name="Silar P."/>
            <person name="Natvig D.O."/>
            <person name="Lalanne C."/>
            <person name="Gautier V."/>
            <person name="Ament-Velasquez S.L."/>
            <person name="Kruys A."/>
            <person name="Hutchinson M.I."/>
            <person name="Powell A.J."/>
            <person name="Barry K."/>
            <person name="Miller A.N."/>
            <person name="Grigoriev I.V."/>
            <person name="Debuchy R."/>
            <person name="Gladieux P."/>
            <person name="Hiltunen Thoren M."/>
            <person name="Johannesson H."/>
        </authorList>
    </citation>
    <scope>NUCLEOTIDE SEQUENCE</scope>
    <source>
        <strain evidence="2">CBS 757.83</strain>
    </source>
</reference>
<accession>A0AAN6PUG7</accession>
<feature type="domain" description="Protein kinase" evidence="1">
    <location>
        <begin position="1"/>
        <end position="214"/>
    </location>
</feature>
<organism evidence="2 3">
    <name type="scientific">Parathielavia hyrcaniae</name>
    <dbReference type="NCBI Taxonomy" id="113614"/>
    <lineage>
        <taxon>Eukaryota</taxon>
        <taxon>Fungi</taxon>
        <taxon>Dikarya</taxon>
        <taxon>Ascomycota</taxon>
        <taxon>Pezizomycotina</taxon>
        <taxon>Sordariomycetes</taxon>
        <taxon>Sordariomycetidae</taxon>
        <taxon>Sordariales</taxon>
        <taxon>Chaetomiaceae</taxon>
        <taxon>Parathielavia</taxon>
    </lineage>
</organism>
<evidence type="ECO:0000259" key="1">
    <source>
        <dbReference type="PROSITE" id="PS50011"/>
    </source>
</evidence>
<dbReference type="AlphaFoldDB" id="A0AAN6PUG7"/>
<name>A0AAN6PUG7_9PEZI</name>
<proteinExistence type="predicted"/>
<reference evidence="2" key="2">
    <citation type="submission" date="2023-05" db="EMBL/GenBank/DDBJ databases">
        <authorList>
            <consortium name="Lawrence Berkeley National Laboratory"/>
            <person name="Steindorff A."/>
            <person name="Hensen N."/>
            <person name="Bonometti L."/>
            <person name="Westerberg I."/>
            <person name="Brannstrom I.O."/>
            <person name="Guillou S."/>
            <person name="Cros-Aarteil S."/>
            <person name="Calhoun S."/>
            <person name="Haridas S."/>
            <person name="Kuo A."/>
            <person name="Mondo S."/>
            <person name="Pangilinan J."/>
            <person name="Riley R."/>
            <person name="Labutti K."/>
            <person name="Andreopoulos B."/>
            <person name="Lipzen A."/>
            <person name="Chen C."/>
            <person name="Yanf M."/>
            <person name="Daum C."/>
            <person name="Ng V."/>
            <person name="Clum A."/>
            <person name="Ohm R."/>
            <person name="Martin F."/>
            <person name="Silar P."/>
            <person name="Natvig D."/>
            <person name="Lalanne C."/>
            <person name="Gautier V."/>
            <person name="Ament-Velasquez S.L."/>
            <person name="Kruys A."/>
            <person name="Hutchinson M.I."/>
            <person name="Powell A.J."/>
            <person name="Barry K."/>
            <person name="Miller A.N."/>
            <person name="Grigoriev I.V."/>
            <person name="Debuchy R."/>
            <person name="Gladieux P."/>
            <person name="Thoren M.H."/>
            <person name="Johannesson H."/>
        </authorList>
    </citation>
    <scope>NUCLEOTIDE SEQUENCE</scope>
    <source>
        <strain evidence="2">CBS 757.83</strain>
    </source>
</reference>